<keyword evidence="1" id="KW-0812">Transmembrane</keyword>
<dbReference type="AlphaFoldDB" id="A0A4D6HG40"/>
<dbReference type="RefSeq" id="WP_049992909.1">
    <property type="nucleotide sequence ID" value="NZ_CP031310.1"/>
</dbReference>
<keyword evidence="1" id="KW-1133">Transmembrane helix</keyword>
<evidence type="ECO:0000256" key="1">
    <source>
        <dbReference type="SAM" id="Phobius"/>
    </source>
</evidence>
<evidence type="ECO:0000313" key="3">
    <source>
        <dbReference type="EMBL" id="QCC52581.1"/>
    </source>
</evidence>
<feature type="transmembrane region" description="Helical" evidence="1">
    <location>
        <begin position="12"/>
        <end position="35"/>
    </location>
</feature>
<keyword evidence="4" id="KW-1185">Reference proteome</keyword>
<dbReference type="GeneID" id="39849332"/>
<dbReference type="Pfam" id="PF11127">
    <property type="entry name" value="YgaP-like_TM"/>
    <property type="match status" value="1"/>
</dbReference>
<organism evidence="3 4">
    <name type="scientific">Halapricum salinum</name>
    <dbReference type="NCBI Taxonomy" id="1457250"/>
    <lineage>
        <taxon>Archaea</taxon>
        <taxon>Methanobacteriati</taxon>
        <taxon>Methanobacteriota</taxon>
        <taxon>Stenosarchaea group</taxon>
        <taxon>Halobacteria</taxon>
        <taxon>Halobacteriales</taxon>
        <taxon>Haloarculaceae</taxon>
        <taxon>Halapricum</taxon>
    </lineage>
</organism>
<evidence type="ECO:0000259" key="2">
    <source>
        <dbReference type="Pfam" id="PF11127"/>
    </source>
</evidence>
<dbReference type="InterPro" id="IPR021309">
    <property type="entry name" value="YgaP-like_TM"/>
</dbReference>
<evidence type="ECO:0000313" key="4">
    <source>
        <dbReference type="Proteomes" id="UP000296706"/>
    </source>
</evidence>
<keyword evidence="1" id="KW-0472">Membrane</keyword>
<dbReference type="KEGG" id="hsn:DV733_15690"/>
<accession>A0A4D6HG40</accession>
<proteinExistence type="predicted"/>
<name>A0A4D6HG40_9EURY</name>
<gene>
    <name evidence="3" type="ORF">DV733_15690</name>
</gene>
<sequence>MDRNVGMTDRFVRMGLGFVALIAALALFAGVGGLSGTVGTVAAPIVLAIVGAVLLVTGYTQTCPAYRLIGFRTLNR</sequence>
<feature type="domain" description="Inner membrane protein YgaP-like transmembrane" evidence="2">
    <location>
        <begin position="1"/>
        <end position="74"/>
    </location>
</feature>
<feature type="transmembrane region" description="Helical" evidence="1">
    <location>
        <begin position="41"/>
        <end position="59"/>
    </location>
</feature>
<protein>
    <submittedName>
        <fullName evidence="3">DUF2892 domain-containing protein</fullName>
    </submittedName>
</protein>
<reference evidence="3 4" key="1">
    <citation type="journal article" date="2019" name="Nat. Commun.">
        <title>A new type of DNA phosphorothioation-based antiviral system in archaea.</title>
        <authorList>
            <person name="Xiong L."/>
            <person name="Liu S."/>
            <person name="Chen S."/>
            <person name="Xiao Y."/>
            <person name="Zhu B."/>
            <person name="Gao Y."/>
            <person name="Zhang Y."/>
            <person name="Chen B."/>
            <person name="Luo J."/>
            <person name="Deng Z."/>
            <person name="Chen X."/>
            <person name="Wang L."/>
            <person name="Chen S."/>
        </authorList>
    </citation>
    <scope>NUCLEOTIDE SEQUENCE [LARGE SCALE GENOMIC DNA]</scope>
    <source>
        <strain evidence="3 4">CBA1105</strain>
    </source>
</reference>
<dbReference type="Proteomes" id="UP000296706">
    <property type="component" value="Chromosome"/>
</dbReference>
<dbReference type="EMBL" id="CP031310">
    <property type="protein sequence ID" value="QCC52581.1"/>
    <property type="molecule type" value="Genomic_DNA"/>
</dbReference>